<sequence>MTGAHSRQAHLHQRLLDAGLPPAVAFDDRGFEDRALEFRHPELEPARLCRERAFVVAGPVRLAPLLAFVSGGPGDLVGLGVEHGVEDLGHLLGDQPVEFGLEQVLVDLYDVAVGHGCASCFPIAILCLATENRTQDAGHARFNISTKNKTESAQEFGRYPMA</sequence>
<name>A7A7B5_BIFAD</name>
<reference evidence="1 2" key="1">
    <citation type="submission" date="2007-04" db="EMBL/GenBank/DDBJ databases">
        <authorList>
            <person name="Fulton L."/>
            <person name="Clifton S."/>
            <person name="Fulton B."/>
            <person name="Xu J."/>
            <person name="Minx P."/>
            <person name="Pepin K.H."/>
            <person name="Johnson M."/>
            <person name="Thiruvilangam P."/>
            <person name="Bhonagiri V."/>
            <person name="Nash W.E."/>
            <person name="Mardis E.R."/>
            <person name="Wilson R.K."/>
        </authorList>
    </citation>
    <scope>NUCLEOTIDE SEQUENCE [LARGE SCALE GENOMIC DNA]</scope>
    <source>
        <strain evidence="1 2">L2-32</strain>
    </source>
</reference>
<accession>A7A7B5</accession>
<dbReference type="EMBL" id="AAXD02000052">
    <property type="protein sequence ID" value="EDN82699.1"/>
    <property type="molecule type" value="Genomic_DNA"/>
</dbReference>
<evidence type="ECO:0000313" key="1">
    <source>
        <dbReference type="EMBL" id="EDN82699.1"/>
    </source>
</evidence>
<dbReference type="Proteomes" id="UP000003773">
    <property type="component" value="Unassembled WGS sequence"/>
</dbReference>
<dbReference type="AlphaFoldDB" id="A7A7B5"/>
<protein>
    <submittedName>
        <fullName evidence="1">Uncharacterized protein</fullName>
    </submittedName>
</protein>
<evidence type="ECO:0000313" key="2">
    <source>
        <dbReference type="Proteomes" id="UP000003773"/>
    </source>
</evidence>
<dbReference type="HOGENOM" id="CLU_1632146_0_0_11"/>
<organism evidence="1 2">
    <name type="scientific">Bifidobacterium adolescentis L2-32</name>
    <dbReference type="NCBI Taxonomy" id="411481"/>
    <lineage>
        <taxon>Bacteria</taxon>
        <taxon>Bacillati</taxon>
        <taxon>Actinomycetota</taxon>
        <taxon>Actinomycetes</taxon>
        <taxon>Bifidobacteriales</taxon>
        <taxon>Bifidobacteriaceae</taxon>
        <taxon>Bifidobacterium</taxon>
    </lineage>
</organism>
<reference evidence="1 2" key="2">
    <citation type="submission" date="2007-05" db="EMBL/GenBank/DDBJ databases">
        <title>Draft genome sequence of Bifidobacterium adolescentis (L2-32).</title>
        <authorList>
            <person name="Sudarsanam P."/>
            <person name="Ley R."/>
            <person name="Guruge J."/>
            <person name="Turnbaugh P.J."/>
            <person name="Mahowald M."/>
            <person name="Liep D."/>
            <person name="Gordon J."/>
        </authorList>
    </citation>
    <scope>NUCLEOTIDE SEQUENCE [LARGE SCALE GENOMIC DNA]</scope>
    <source>
        <strain evidence="1 2">L2-32</strain>
    </source>
</reference>
<comment type="caution">
    <text evidence="1">The sequence shown here is derived from an EMBL/GenBank/DDBJ whole genome shotgun (WGS) entry which is preliminary data.</text>
</comment>
<gene>
    <name evidence="1" type="ORF">BIFADO_01753</name>
</gene>
<proteinExistence type="predicted"/>